<comment type="caution">
    <text evidence="2">The sequence shown here is derived from an EMBL/GenBank/DDBJ whole genome shotgun (WGS) entry which is preliminary data.</text>
</comment>
<dbReference type="Proteomes" id="UP001158067">
    <property type="component" value="Unassembled WGS sequence"/>
</dbReference>
<protein>
    <submittedName>
        <fullName evidence="2">Uncharacterized protein</fullName>
    </submittedName>
</protein>
<gene>
    <name evidence="2" type="ORF">SAMN06265222_11512</name>
</gene>
<name>A0ABY1QM90_9BACT</name>
<feature type="compositionally biased region" description="Polar residues" evidence="1">
    <location>
        <begin position="1"/>
        <end position="11"/>
    </location>
</feature>
<organism evidence="2 3">
    <name type="scientific">Neorhodopirellula lusitana</name>
    <dbReference type="NCBI Taxonomy" id="445327"/>
    <lineage>
        <taxon>Bacteria</taxon>
        <taxon>Pseudomonadati</taxon>
        <taxon>Planctomycetota</taxon>
        <taxon>Planctomycetia</taxon>
        <taxon>Pirellulales</taxon>
        <taxon>Pirellulaceae</taxon>
        <taxon>Neorhodopirellula</taxon>
    </lineage>
</organism>
<keyword evidence="3" id="KW-1185">Reference proteome</keyword>
<accession>A0ABY1QM90</accession>
<evidence type="ECO:0000313" key="2">
    <source>
        <dbReference type="EMBL" id="SMP72208.1"/>
    </source>
</evidence>
<feature type="region of interest" description="Disordered" evidence="1">
    <location>
        <begin position="1"/>
        <end position="41"/>
    </location>
</feature>
<evidence type="ECO:0000313" key="3">
    <source>
        <dbReference type="Proteomes" id="UP001158067"/>
    </source>
</evidence>
<sequence length="63" mass="6950">MMNGKSVSGSVANRAVEPDLGNLHKPGERFPKPHHAEPGFFPKPIHRVACVVRTHPTVRTVRT</sequence>
<evidence type="ECO:0000256" key="1">
    <source>
        <dbReference type="SAM" id="MobiDB-lite"/>
    </source>
</evidence>
<dbReference type="EMBL" id="FXUG01000015">
    <property type="protein sequence ID" value="SMP72208.1"/>
    <property type="molecule type" value="Genomic_DNA"/>
</dbReference>
<feature type="compositionally biased region" description="Basic and acidic residues" evidence="1">
    <location>
        <begin position="25"/>
        <end position="37"/>
    </location>
</feature>
<reference evidence="2 3" key="1">
    <citation type="submission" date="2017-05" db="EMBL/GenBank/DDBJ databases">
        <authorList>
            <person name="Varghese N."/>
            <person name="Submissions S."/>
        </authorList>
    </citation>
    <scope>NUCLEOTIDE SEQUENCE [LARGE SCALE GENOMIC DNA]</scope>
    <source>
        <strain evidence="2 3">DSM 25457</strain>
    </source>
</reference>
<proteinExistence type="predicted"/>